<dbReference type="InterPro" id="IPR000801">
    <property type="entry name" value="Esterase-like"/>
</dbReference>
<feature type="signal peptide" evidence="1">
    <location>
        <begin position="1"/>
        <end position="22"/>
    </location>
</feature>
<sequence length="276" mass="31414">MHYLRTLLALGILFLVNQSVQAAKIDTVETYSTSMKKSIKAVIMTPDTYTNDKELPVLYLLHGYGGNYSDWVKKAASIRNAADLHQMIIVCPDGNIGSWYFDSPADPSFRYETYVASELVTWVDSHYKTIKDRSGRAITGLSMGGHGALYLAFRHQTVFGAAGSMSGGVDIRPFPNNWDMAKRLGTYAQFPERWEQNTVINLLHLLTPGALSLIIDCGSDDFFFRVNNNLHEKLLERNIAHDYIARPGSHNWAYWNNAINYQLLFMRQYFDRQKPN</sequence>
<evidence type="ECO:0000313" key="2">
    <source>
        <dbReference type="EMBL" id="QHW00624.1"/>
    </source>
</evidence>
<dbReference type="GO" id="GO:0016747">
    <property type="term" value="F:acyltransferase activity, transferring groups other than amino-acyl groups"/>
    <property type="evidence" value="ECO:0007669"/>
    <property type="project" value="TreeGrafter"/>
</dbReference>
<accession>A0A6P1W5K4</accession>
<dbReference type="Pfam" id="PF00756">
    <property type="entry name" value="Esterase"/>
    <property type="match status" value="1"/>
</dbReference>
<dbReference type="InterPro" id="IPR050583">
    <property type="entry name" value="Mycobacterial_A85_antigen"/>
</dbReference>
<proteinExistence type="predicted"/>
<reference evidence="2 3" key="1">
    <citation type="submission" date="2019-11" db="EMBL/GenBank/DDBJ databases">
        <title>Spirosoma endbachense sp. nov., isolated from a natural salt meadow.</title>
        <authorList>
            <person name="Rojas J."/>
            <person name="Ambika Manirajan B."/>
            <person name="Ratering S."/>
            <person name="Suarez C."/>
            <person name="Geissler-Plaum R."/>
            <person name="Schnell S."/>
        </authorList>
    </citation>
    <scope>NUCLEOTIDE SEQUENCE [LARGE SCALE GENOMIC DNA]</scope>
    <source>
        <strain evidence="2 3">I-24</strain>
    </source>
</reference>
<dbReference type="SUPFAM" id="SSF53474">
    <property type="entry name" value="alpha/beta-Hydrolases"/>
    <property type="match status" value="1"/>
</dbReference>
<dbReference type="PANTHER" id="PTHR48098:SF1">
    <property type="entry name" value="DIACYLGLYCEROL ACYLTRANSFERASE_MYCOLYLTRANSFERASE AG85A"/>
    <property type="match status" value="1"/>
</dbReference>
<dbReference type="Proteomes" id="UP000464577">
    <property type="component" value="Chromosome"/>
</dbReference>
<dbReference type="PANTHER" id="PTHR48098">
    <property type="entry name" value="ENTEROCHELIN ESTERASE-RELATED"/>
    <property type="match status" value="1"/>
</dbReference>
<dbReference type="AlphaFoldDB" id="A0A6P1W5K4"/>
<protein>
    <submittedName>
        <fullName evidence="2">Esterase family protein</fullName>
    </submittedName>
</protein>
<keyword evidence="1" id="KW-0732">Signal</keyword>
<organism evidence="2 3">
    <name type="scientific">Spirosoma endbachense</name>
    <dbReference type="NCBI Taxonomy" id="2666025"/>
    <lineage>
        <taxon>Bacteria</taxon>
        <taxon>Pseudomonadati</taxon>
        <taxon>Bacteroidota</taxon>
        <taxon>Cytophagia</taxon>
        <taxon>Cytophagales</taxon>
        <taxon>Cytophagaceae</taxon>
        <taxon>Spirosoma</taxon>
    </lineage>
</organism>
<dbReference type="RefSeq" id="WP_162391017.1">
    <property type="nucleotide sequence ID" value="NZ_CP045997.1"/>
</dbReference>
<dbReference type="EMBL" id="CP045997">
    <property type="protein sequence ID" value="QHW00624.1"/>
    <property type="molecule type" value="Genomic_DNA"/>
</dbReference>
<evidence type="ECO:0000256" key="1">
    <source>
        <dbReference type="SAM" id="SignalP"/>
    </source>
</evidence>
<dbReference type="KEGG" id="senf:GJR95_38860"/>
<dbReference type="Gene3D" id="3.40.50.1820">
    <property type="entry name" value="alpha/beta hydrolase"/>
    <property type="match status" value="1"/>
</dbReference>
<name>A0A6P1W5K4_9BACT</name>
<dbReference type="InterPro" id="IPR029058">
    <property type="entry name" value="AB_hydrolase_fold"/>
</dbReference>
<keyword evidence="3" id="KW-1185">Reference proteome</keyword>
<evidence type="ECO:0000313" key="3">
    <source>
        <dbReference type="Proteomes" id="UP000464577"/>
    </source>
</evidence>
<feature type="chain" id="PRO_5026915090" evidence="1">
    <location>
        <begin position="23"/>
        <end position="276"/>
    </location>
</feature>
<gene>
    <name evidence="2" type="ORF">GJR95_38860</name>
</gene>